<evidence type="ECO:0000256" key="1">
    <source>
        <dbReference type="SAM" id="MobiDB-lite"/>
    </source>
</evidence>
<dbReference type="AlphaFoldDB" id="A0A8H6DTE8"/>
<dbReference type="OMA" id="EEWRYIF"/>
<feature type="region of interest" description="Disordered" evidence="1">
    <location>
        <begin position="352"/>
        <end position="393"/>
    </location>
</feature>
<proteinExistence type="predicted"/>
<sequence>MNTCIISANDSTSFNGGSAVHTLSPTVNHLSPSGRPDFIDGAPLDETLKEHDTHKSSVRLVQFHLFILRCQVLQSVLDILERKPRMNEVKSEIHTHYRKIYRFASKAGKLAEGFDNTTLQARSEYWAGRGCGGLGDWQSAKTHFGNAIKLDTPNNANNHKNFQHRGLRPNEQADVRFLLQIATQRYDRWAHKIERARKTLGELEFEEIDWEKENVEGRHWTPYRDCMKRAAKQQAEMSRKTGRPMNHLFTSEGQPADFLSQEEIKMVLKRLAKRDNMALLYRTLNAEEWRYIFRGDAAMGKDNIGTNDTGKGETEECVPEQIVDHSLPPSISASAQPSPEISRNLCDELEENEYQSGGETPALSSTSFTSHTYADNEGDVPSSTSLLPSGGLQDRRNITIAPIHTDFRKKESALSNATLKSDLDSEATSVLADDNCSVEDGLVELRSP</sequence>
<reference evidence="2" key="1">
    <citation type="submission" date="2019-11" db="EMBL/GenBank/DDBJ databases">
        <title>Bipolaris sorokiniana Genome sequencing.</title>
        <authorList>
            <person name="Wang H."/>
        </authorList>
    </citation>
    <scope>NUCLEOTIDE SEQUENCE</scope>
</reference>
<evidence type="ECO:0000313" key="2">
    <source>
        <dbReference type="EMBL" id="KAF5847334.1"/>
    </source>
</evidence>
<gene>
    <name evidence="2" type="ORF">GGP41_000053</name>
</gene>
<evidence type="ECO:0000313" key="3">
    <source>
        <dbReference type="Proteomes" id="UP000624244"/>
    </source>
</evidence>
<dbReference type="EMBL" id="WNKQ01000013">
    <property type="protein sequence ID" value="KAF5847334.1"/>
    <property type="molecule type" value="Genomic_DNA"/>
</dbReference>
<accession>A0A8H6DTE8</accession>
<comment type="caution">
    <text evidence="2">The sequence shown here is derived from an EMBL/GenBank/DDBJ whole genome shotgun (WGS) entry which is preliminary data.</text>
</comment>
<feature type="compositionally biased region" description="Polar residues" evidence="1">
    <location>
        <begin position="354"/>
        <end position="373"/>
    </location>
</feature>
<dbReference type="Proteomes" id="UP000624244">
    <property type="component" value="Unassembled WGS sequence"/>
</dbReference>
<organism evidence="2 3">
    <name type="scientific">Cochliobolus sativus</name>
    <name type="common">Common root rot and spot blotch fungus</name>
    <name type="synonym">Bipolaris sorokiniana</name>
    <dbReference type="NCBI Taxonomy" id="45130"/>
    <lineage>
        <taxon>Eukaryota</taxon>
        <taxon>Fungi</taxon>
        <taxon>Dikarya</taxon>
        <taxon>Ascomycota</taxon>
        <taxon>Pezizomycotina</taxon>
        <taxon>Dothideomycetes</taxon>
        <taxon>Pleosporomycetidae</taxon>
        <taxon>Pleosporales</taxon>
        <taxon>Pleosporineae</taxon>
        <taxon>Pleosporaceae</taxon>
        <taxon>Bipolaris</taxon>
    </lineage>
</organism>
<feature type="compositionally biased region" description="Low complexity" evidence="1">
    <location>
        <begin position="381"/>
        <end position="392"/>
    </location>
</feature>
<protein>
    <submittedName>
        <fullName evidence="2">Uncharacterized protein</fullName>
    </submittedName>
</protein>
<name>A0A8H6DTE8_COCSA</name>